<dbReference type="GO" id="GO:0043190">
    <property type="term" value="C:ATP-binding cassette (ABC) transporter complex"/>
    <property type="evidence" value="ECO:0007669"/>
    <property type="project" value="InterPro"/>
</dbReference>
<dbReference type="PANTHER" id="PTHR43229:SF2">
    <property type="entry name" value="NODULATION PROTEIN J"/>
    <property type="match status" value="1"/>
</dbReference>
<comment type="subcellular location">
    <subcellularLocation>
        <location evidence="6">Cell membrane</location>
        <topology evidence="6">Multi-pass membrane protein</topology>
    </subcellularLocation>
    <subcellularLocation>
        <location evidence="1">Membrane</location>
        <topology evidence="1">Multi-pass membrane protein</topology>
    </subcellularLocation>
</comment>
<keyword evidence="5" id="KW-0046">Antibiotic resistance</keyword>
<evidence type="ECO:0000313" key="8">
    <source>
        <dbReference type="EMBL" id="TQD63364.1"/>
    </source>
</evidence>
<keyword evidence="4 6" id="KW-0472">Membrane</keyword>
<feature type="transmembrane region" description="Helical" evidence="6">
    <location>
        <begin position="133"/>
        <end position="157"/>
    </location>
</feature>
<feature type="transmembrane region" description="Helical" evidence="6">
    <location>
        <begin position="98"/>
        <end position="127"/>
    </location>
</feature>
<dbReference type="PRINTS" id="PR00164">
    <property type="entry name" value="ABC2TRNSPORT"/>
</dbReference>
<evidence type="ECO:0000259" key="7">
    <source>
        <dbReference type="PROSITE" id="PS51012"/>
    </source>
</evidence>
<evidence type="ECO:0000256" key="4">
    <source>
        <dbReference type="ARBA" id="ARBA00023136"/>
    </source>
</evidence>
<dbReference type="EMBL" id="VICC01000001">
    <property type="protein sequence ID" value="TQD63364.1"/>
    <property type="molecule type" value="Genomic_DNA"/>
</dbReference>
<dbReference type="InterPro" id="IPR013525">
    <property type="entry name" value="ABC2_TM"/>
</dbReference>
<dbReference type="InterPro" id="IPR000412">
    <property type="entry name" value="ABC_2_transport"/>
</dbReference>
<keyword evidence="3 6" id="KW-1133">Transmembrane helix</keyword>
<gene>
    <name evidence="8" type="ORF">FK267_01930</name>
</gene>
<evidence type="ECO:0000256" key="5">
    <source>
        <dbReference type="ARBA" id="ARBA00023251"/>
    </source>
</evidence>
<evidence type="ECO:0000256" key="3">
    <source>
        <dbReference type="ARBA" id="ARBA00022989"/>
    </source>
</evidence>
<dbReference type="InterPro" id="IPR051784">
    <property type="entry name" value="Nod_factor_ABC_transporter"/>
</dbReference>
<accession>A0A508BRU7</accession>
<dbReference type="GeneID" id="64214031"/>
<dbReference type="Proteomes" id="UP000317942">
    <property type="component" value="Unassembled WGS sequence"/>
</dbReference>
<feature type="domain" description="ABC transmembrane type-2" evidence="7">
    <location>
        <begin position="20"/>
        <end position="247"/>
    </location>
</feature>
<keyword evidence="2 6" id="KW-0812">Transmembrane</keyword>
<comment type="caution">
    <text evidence="8">The sequence shown here is derived from an EMBL/GenBank/DDBJ whole genome shotgun (WGS) entry which is preliminary data.</text>
</comment>
<evidence type="ECO:0000313" key="9">
    <source>
        <dbReference type="Proteomes" id="UP000317942"/>
    </source>
</evidence>
<dbReference type="Pfam" id="PF01061">
    <property type="entry name" value="ABC2_membrane"/>
    <property type="match status" value="1"/>
</dbReference>
<protein>
    <recommendedName>
        <fullName evidence="6">Transport permease protein</fullName>
    </recommendedName>
</protein>
<dbReference type="InterPro" id="IPR047817">
    <property type="entry name" value="ABC2_TM_bact-type"/>
</dbReference>
<feature type="transmembrane region" description="Helical" evidence="6">
    <location>
        <begin position="59"/>
        <end position="77"/>
    </location>
</feature>
<feature type="transmembrane region" description="Helical" evidence="6">
    <location>
        <begin position="222"/>
        <end position="241"/>
    </location>
</feature>
<comment type="similarity">
    <text evidence="6">Belongs to the ABC-2 integral membrane protein family.</text>
</comment>
<keyword evidence="6" id="KW-0813">Transport</keyword>
<reference evidence="8 9" key="1">
    <citation type="submission" date="2019-06" db="EMBL/GenBank/DDBJ databases">
        <title>Draft genome sequence of Actinomyces oris CCUG 34288T.</title>
        <authorList>
            <person name="Salva-Serra F."/>
            <person name="Cardew S."/>
            <person name="Moore E."/>
        </authorList>
    </citation>
    <scope>NUCLEOTIDE SEQUENCE [LARGE SCALE GENOMIC DNA]</scope>
    <source>
        <strain evidence="8 9">CCUG 34288</strain>
    </source>
</reference>
<feature type="transmembrane region" description="Helical" evidence="6">
    <location>
        <begin position="20"/>
        <end position="39"/>
    </location>
</feature>
<proteinExistence type="inferred from homology"/>
<dbReference type="PANTHER" id="PTHR43229">
    <property type="entry name" value="NODULATION PROTEIN J"/>
    <property type="match status" value="1"/>
</dbReference>
<organism evidence="8 9">
    <name type="scientific">Actinomyces oris</name>
    <dbReference type="NCBI Taxonomy" id="544580"/>
    <lineage>
        <taxon>Bacteria</taxon>
        <taxon>Bacillati</taxon>
        <taxon>Actinomycetota</taxon>
        <taxon>Actinomycetes</taxon>
        <taxon>Actinomycetales</taxon>
        <taxon>Actinomycetaceae</taxon>
        <taxon>Actinomyces</taxon>
    </lineage>
</organism>
<keyword evidence="6" id="KW-1003">Cell membrane</keyword>
<evidence type="ECO:0000256" key="1">
    <source>
        <dbReference type="ARBA" id="ARBA00004141"/>
    </source>
</evidence>
<evidence type="ECO:0000256" key="2">
    <source>
        <dbReference type="ARBA" id="ARBA00022692"/>
    </source>
</evidence>
<dbReference type="GO" id="GO:0140359">
    <property type="term" value="F:ABC-type transporter activity"/>
    <property type="evidence" value="ECO:0007669"/>
    <property type="project" value="InterPro"/>
</dbReference>
<sequence length="247" mass="25938">MIAYKTLTASLARTCMRDPVTLFFSFVFPPVLLLALGIGMGDLPGMNGHTLIDTIGPNVMGFGIAFVGMFAGAMNIAEWREKGVMRVLRSAPMSVGSILASALTVAIVTALIQAVLVVGVGLIPVVGVNLSTWAALSVVPVFLGTLFFYSLGVLVGLAVPTVSAVSLVVTMVVVPMGFASGAMMPVEVLPNWVQTLSDFLPLTYLLDSLRWSLTGVAEMKDALIGCGITAAAGLALFLTATRLMRWK</sequence>
<dbReference type="PIRSF" id="PIRSF006648">
    <property type="entry name" value="DrrB"/>
    <property type="match status" value="1"/>
</dbReference>
<dbReference type="RefSeq" id="WP_141406034.1">
    <property type="nucleotide sequence ID" value="NZ_CP066060.1"/>
</dbReference>
<dbReference type="AlphaFoldDB" id="A0A508BRU7"/>
<dbReference type="PROSITE" id="PS51012">
    <property type="entry name" value="ABC_TM2"/>
    <property type="match status" value="1"/>
</dbReference>
<dbReference type="GO" id="GO:0046677">
    <property type="term" value="P:response to antibiotic"/>
    <property type="evidence" value="ECO:0007669"/>
    <property type="project" value="UniProtKB-KW"/>
</dbReference>
<evidence type="ECO:0000256" key="6">
    <source>
        <dbReference type="RuleBase" id="RU361157"/>
    </source>
</evidence>
<name>A0A508BRU7_9ACTO</name>
<feature type="transmembrane region" description="Helical" evidence="6">
    <location>
        <begin position="164"/>
        <end position="184"/>
    </location>
</feature>